<dbReference type="InterPro" id="IPR050713">
    <property type="entry name" value="RTP_Phos/Ushers"/>
</dbReference>
<evidence type="ECO:0000313" key="2">
    <source>
        <dbReference type="Ensembl" id="ENSTNIP00000022418.1"/>
    </source>
</evidence>
<reference evidence="2" key="2">
    <citation type="submission" date="2025-08" db="UniProtKB">
        <authorList>
            <consortium name="Ensembl"/>
        </authorList>
    </citation>
    <scope>IDENTIFICATION</scope>
</reference>
<dbReference type="SMART" id="SM00060">
    <property type="entry name" value="FN3"/>
    <property type="match status" value="4"/>
</dbReference>
<accession>H3DPG9</accession>
<feature type="domain" description="Fibronectin type-III" evidence="1">
    <location>
        <begin position="299"/>
        <end position="387"/>
    </location>
</feature>
<dbReference type="GeneTree" id="ENSGT00940000159215"/>
<organism evidence="2 3">
    <name type="scientific">Tetraodon nigroviridis</name>
    <name type="common">Spotted green pufferfish</name>
    <name type="synonym">Chelonodon nigroviridis</name>
    <dbReference type="NCBI Taxonomy" id="99883"/>
    <lineage>
        <taxon>Eukaryota</taxon>
        <taxon>Metazoa</taxon>
        <taxon>Chordata</taxon>
        <taxon>Craniata</taxon>
        <taxon>Vertebrata</taxon>
        <taxon>Euteleostomi</taxon>
        <taxon>Actinopterygii</taxon>
        <taxon>Neopterygii</taxon>
        <taxon>Teleostei</taxon>
        <taxon>Neoteleostei</taxon>
        <taxon>Acanthomorphata</taxon>
        <taxon>Eupercaria</taxon>
        <taxon>Tetraodontiformes</taxon>
        <taxon>Tetradontoidea</taxon>
        <taxon>Tetraodontidae</taxon>
        <taxon>Tetraodon</taxon>
    </lineage>
</organism>
<protein>
    <recommendedName>
        <fullName evidence="1">Fibronectin type-III domain-containing protein</fullName>
    </recommendedName>
</protein>
<dbReference type="Gene3D" id="2.60.40.10">
    <property type="entry name" value="Immunoglobulins"/>
    <property type="match status" value="5"/>
</dbReference>
<feature type="domain" description="Fibronectin type-III" evidence="1">
    <location>
        <begin position="51"/>
        <end position="145"/>
    </location>
</feature>
<reference evidence="3" key="1">
    <citation type="journal article" date="2004" name="Nature">
        <title>Genome duplication in the teleost fish Tetraodon nigroviridis reveals the early vertebrate proto-karyotype.</title>
        <authorList>
            <person name="Jaillon O."/>
            <person name="Aury J.-M."/>
            <person name="Brunet F."/>
            <person name="Petit J.-L."/>
            <person name="Stange-Thomann N."/>
            <person name="Mauceli E."/>
            <person name="Bouneau L."/>
            <person name="Fischer C."/>
            <person name="Ozouf-Costaz C."/>
            <person name="Bernot A."/>
            <person name="Nicaud S."/>
            <person name="Jaffe D."/>
            <person name="Fisher S."/>
            <person name="Lutfalla G."/>
            <person name="Dossat C."/>
            <person name="Segurens B."/>
            <person name="Dasilva C."/>
            <person name="Salanoubat M."/>
            <person name="Levy M."/>
            <person name="Boudet N."/>
            <person name="Castellano S."/>
            <person name="Anthouard V."/>
            <person name="Jubin C."/>
            <person name="Castelli V."/>
            <person name="Katinka M."/>
            <person name="Vacherie B."/>
            <person name="Biemont C."/>
            <person name="Skalli Z."/>
            <person name="Cattolico L."/>
            <person name="Poulain J."/>
            <person name="De Berardinis V."/>
            <person name="Cruaud C."/>
            <person name="Duprat S."/>
            <person name="Brottier P."/>
            <person name="Coutanceau J.-P."/>
            <person name="Gouzy J."/>
            <person name="Parra G."/>
            <person name="Lardier G."/>
            <person name="Chapple C."/>
            <person name="McKernan K.J."/>
            <person name="McEwan P."/>
            <person name="Bosak S."/>
            <person name="Kellis M."/>
            <person name="Volff J.-N."/>
            <person name="Guigo R."/>
            <person name="Zody M.C."/>
            <person name="Mesirov J."/>
            <person name="Lindblad-Toh K."/>
            <person name="Birren B."/>
            <person name="Nusbaum C."/>
            <person name="Kahn D."/>
            <person name="Robinson-Rechavi M."/>
            <person name="Laudet V."/>
            <person name="Schachter V."/>
            <person name="Quetier F."/>
            <person name="Saurin W."/>
            <person name="Scarpelli C."/>
            <person name="Wincker P."/>
            <person name="Lander E.S."/>
            <person name="Weissenbach J."/>
            <person name="Roest Crollius H."/>
        </authorList>
    </citation>
    <scope>NUCLEOTIDE SEQUENCE [LARGE SCALE GENOMIC DNA]</scope>
</reference>
<proteinExistence type="predicted"/>
<dbReference type="PANTHER" id="PTHR46957">
    <property type="entry name" value="CYTOKINE RECEPTOR"/>
    <property type="match status" value="1"/>
</dbReference>
<dbReference type="Ensembl" id="ENSTNIT00000022657.1">
    <property type="protein sequence ID" value="ENSTNIP00000022418.1"/>
    <property type="gene ID" value="ENSTNIG00000019219.1"/>
</dbReference>
<dbReference type="InterPro" id="IPR003961">
    <property type="entry name" value="FN3_dom"/>
</dbReference>
<dbReference type="HOGENOM" id="CLU_455573_0_0_1"/>
<dbReference type="PANTHER" id="PTHR46957:SF1">
    <property type="entry name" value="PHOSPHATIDYLINOSITOL PHOSPHATASE PTPRQ"/>
    <property type="match status" value="1"/>
</dbReference>
<name>H3DPG9_TETNG</name>
<evidence type="ECO:0000313" key="3">
    <source>
        <dbReference type="Proteomes" id="UP000007303"/>
    </source>
</evidence>
<dbReference type="InParanoid" id="H3DPG9"/>
<dbReference type="PRINTS" id="PR00014">
    <property type="entry name" value="FNTYPEIII"/>
</dbReference>
<dbReference type="Proteomes" id="UP000007303">
    <property type="component" value="Unassembled WGS sequence"/>
</dbReference>
<sequence length="599" mass="63941">MASFLLSQADVVNVSPGTQYTVTVAAASASSSNISPGVSRMINTNETAPGPPSGLEGEAVGSNGILLSWTVPPDSNNIDGYVIRYKEVCPYPDSTFTEVTKFLDIPETLLTDFTSGSTYHIEVAAISSAGVGAFSKSLYIKTAESPPGLVTNLTAFAQNHSFVVVTWFLPRRINGLITKFAVKAKHARTGQTVRTLEVNAEDIMTVALPHCNVQLHTTDAADILSRATPSPLEMTASSPPITLSAVPSAASWSVPISVGVDQLRPYTAYLFEVSAFTSDGEGQIASTMVRMPESAPEDPPQNFEILNMTSRSISVSWSSPNIVTGKFSYMLYLYGPTGYLYENSTGDMQFTFAGLNPYTRYMLEVRAKAAGEVGPSVQTDLITPAEAPSAVQDLQAEAEDSVSIRVSWRSPAQPNGLITRYRLQVLVDDLANTNSQLTVDSTISHLPESSTNYSSALLSTNFQSAGSAVSRTAVFVPTSVPPATLPPWLTRQTQAGVGGVTVKEEVLDVLPETLTYLVSDLNPFTEYTFRVTASTAVGEGPATDITEKTREQVPSSVLDISYQNISSTSILVSWVPPLNLTGGSPITLSTASNCKVIRP</sequence>
<dbReference type="PROSITE" id="PS50853">
    <property type="entry name" value="FN3"/>
    <property type="match status" value="3"/>
</dbReference>
<dbReference type="AlphaFoldDB" id="H3DPG9"/>
<dbReference type="InterPro" id="IPR013783">
    <property type="entry name" value="Ig-like_fold"/>
</dbReference>
<dbReference type="STRING" id="99883.ENSTNIP00000022418"/>
<dbReference type="CDD" id="cd00063">
    <property type="entry name" value="FN3"/>
    <property type="match status" value="2"/>
</dbReference>
<dbReference type="SUPFAM" id="SSF49265">
    <property type="entry name" value="Fibronectin type III"/>
    <property type="match status" value="3"/>
</dbReference>
<evidence type="ECO:0000259" key="1">
    <source>
        <dbReference type="PROSITE" id="PS50853"/>
    </source>
</evidence>
<keyword evidence="3" id="KW-1185">Reference proteome</keyword>
<dbReference type="OMA" id="KPMEINA"/>
<dbReference type="Pfam" id="PF00041">
    <property type="entry name" value="fn3"/>
    <property type="match status" value="2"/>
</dbReference>
<dbReference type="GO" id="GO:0043235">
    <property type="term" value="C:receptor complex"/>
    <property type="evidence" value="ECO:0007669"/>
    <property type="project" value="TreeGrafter"/>
</dbReference>
<dbReference type="InterPro" id="IPR036116">
    <property type="entry name" value="FN3_sf"/>
</dbReference>
<reference evidence="2" key="3">
    <citation type="submission" date="2025-09" db="UniProtKB">
        <authorList>
            <consortium name="Ensembl"/>
        </authorList>
    </citation>
    <scope>IDENTIFICATION</scope>
</reference>
<feature type="domain" description="Fibronectin type-III" evidence="1">
    <location>
        <begin position="390"/>
        <end position="488"/>
    </location>
</feature>